<dbReference type="InterPro" id="IPR009543">
    <property type="entry name" value="VPS13_VAB"/>
</dbReference>
<dbReference type="Pfam" id="PF25036">
    <property type="entry name" value="VPS13_VAB"/>
    <property type="match status" value="1"/>
</dbReference>
<dbReference type="InterPro" id="IPR026847">
    <property type="entry name" value="VPS13"/>
</dbReference>
<evidence type="ECO:0000256" key="1">
    <source>
        <dbReference type="PROSITE-ProRule" id="PRU00042"/>
    </source>
</evidence>
<keyword evidence="5" id="KW-1185">Reference proteome</keyword>
<feature type="region of interest" description="Disordered" evidence="2">
    <location>
        <begin position="1234"/>
        <end position="1270"/>
    </location>
</feature>
<dbReference type="OrthoDB" id="6423865at2759"/>
<dbReference type="PANTHER" id="PTHR16166">
    <property type="entry name" value="VACUOLAR PROTEIN SORTING-ASSOCIATED PROTEIN VPS13"/>
    <property type="match status" value="1"/>
</dbReference>
<dbReference type="PROSITE" id="PS50157">
    <property type="entry name" value="ZINC_FINGER_C2H2_2"/>
    <property type="match status" value="1"/>
</dbReference>
<accession>A0A443SBL4</accession>
<name>A0A443SBL4_9ACAR</name>
<dbReference type="PANTHER" id="PTHR16166:SF146">
    <property type="entry name" value="VACUOLAR PROTEIN SORTING-ASSOCIATED PROTEIN 13A-LIKE ISOFORM X1"/>
    <property type="match status" value="1"/>
</dbReference>
<keyword evidence="1" id="KW-0862">Zinc</keyword>
<dbReference type="InterPro" id="IPR056747">
    <property type="entry name" value="VPS13-like_M"/>
</dbReference>
<dbReference type="GO" id="GO:0008270">
    <property type="term" value="F:zinc ion binding"/>
    <property type="evidence" value="ECO:0007669"/>
    <property type="project" value="UniProtKB-KW"/>
</dbReference>
<dbReference type="STRING" id="299467.A0A443SBL4"/>
<dbReference type="InterPro" id="IPR013087">
    <property type="entry name" value="Znf_C2H2_type"/>
</dbReference>
<evidence type="ECO:0000313" key="5">
    <source>
        <dbReference type="Proteomes" id="UP000288716"/>
    </source>
</evidence>
<gene>
    <name evidence="4" type="ORF">B4U80_04021</name>
</gene>
<feature type="domain" description="C2H2-type" evidence="3">
    <location>
        <begin position="519"/>
        <end position="549"/>
    </location>
</feature>
<evidence type="ECO:0000259" key="3">
    <source>
        <dbReference type="PROSITE" id="PS50157"/>
    </source>
</evidence>
<evidence type="ECO:0000256" key="2">
    <source>
        <dbReference type="SAM" id="MobiDB-lite"/>
    </source>
</evidence>
<dbReference type="EMBL" id="NCKV01004293">
    <property type="protein sequence ID" value="RWS24890.1"/>
    <property type="molecule type" value="Genomic_DNA"/>
</dbReference>
<evidence type="ECO:0000313" key="4">
    <source>
        <dbReference type="EMBL" id="RWS24890.1"/>
    </source>
</evidence>
<dbReference type="Proteomes" id="UP000288716">
    <property type="component" value="Unassembled WGS sequence"/>
</dbReference>
<keyword evidence="1" id="KW-0479">Metal-binding</keyword>
<feature type="compositionally biased region" description="Basic residues" evidence="2">
    <location>
        <begin position="1235"/>
        <end position="1256"/>
    </location>
</feature>
<dbReference type="VEuPathDB" id="VectorBase:LDEU007150"/>
<protein>
    <submittedName>
        <fullName evidence="4">Vacuolar protein sorting-associated protein 13C-like protein</fullName>
    </submittedName>
</protein>
<organism evidence="4 5">
    <name type="scientific">Leptotrombidium deliense</name>
    <dbReference type="NCBI Taxonomy" id="299467"/>
    <lineage>
        <taxon>Eukaryota</taxon>
        <taxon>Metazoa</taxon>
        <taxon>Ecdysozoa</taxon>
        <taxon>Arthropoda</taxon>
        <taxon>Chelicerata</taxon>
        <taxon>Arachnida</taxon>
        <taxon>Acari</taxon>
        <taxon>Acariformes</taxon>
        <taxon>Trombidiformes</taxon>
        <taxon>Prostigmata</taxon>
        <taxon>Anystina</taxon>
        <taxon>Parasitengona</taxon>
        <taxon>Trombiculoidea</taxon>
        <taxon>Trombiculidae</taxon>
        <taxon>Leptotrombidium</taxon>
    </lineage>
</organism>
<sequence>MEIILFANPSDINSRLLVFRFDSIYDYSRNAGNSHNVLSLIGIQVMSCLNGKRGDTASMVLYPMDMEVSRNKKNNEDVVVDVRLSDVDVRLSSPIVRVLIDLTTEVLQYFRVKKETMNGGNKEDVASPLLWQQKRINVEKWMNYIALNHILSEQKTVIFKPCFVNETMNVNPFEVKFYFEVFNKQKLVPILYAKLAVEFSMKNWTREMSMQANCQFEAMYFNRNLSIWEPLLEPVMEHENKYKPLEMNVKVFNDVAFPVAYIQNVCFDGQTFPLEELDSAMKEEGSNECSHSKIISVEGTSTDESDADSETIIIKPKKNTQSVIKKSPSVKLTESVKSMPAVIESSDSENEEGVFGKIASAFGHLISDQSSEDERDNDLLCSDVDSVEDAVAVDDVNEQSNTGVTESTDSELATEQVNGKMVTDFSPKSEDSTSVYCIVTVKDKIDVNVTPVALENIEEFISVIKNPMKLSTFEQALLKSNVDESNILGEEDIQILNYLGPEAVVKILEKQEHPIEIQYSCSLESCGRDFCPSNTPKSNSKNAHSKQRKEHDNILVEVDSDKRSHLNICFDDAIDGCFQSKPTVSEKYPLNSCELRTTHFEPDLSCLYEKQSRRRLSIEISGFNKLQLPLPRKAMKAIYPLQQEIGTDKGVQSRIRYFVVVDVDLCYGLKVITISSPLIVENNLGRPVLLLCLKDSLQRIGAAVDDYARNPFHEKYVQLAMLDTDCKFNVSILVAYHCQLFLQPVTLTAEEPSFELSAEGLWWQEIVKSVASGSTKRCKYIKCPSSESTKPDFFIKVIPKQNKEIKAPHTGIRTVPNLTLHLYPPLVIHNALCYPLNLISKTDANEQTSREPLILLSEGECVSFFNIDPKSNYEFVVELKNYIGCQWKGRLCLNSDQEVDEFKKIAMTRFSSEKSFSDKDEFLNKKYTQLTICVHYKNMNEEALHVYLYSPYWIVNKTGFNDLQIRGSRCDTIYESINENEPILFKLQRRKPKKAKIRVNDANWSSGIPMDTVGNKGVILIRDNIRRKKYRFFVDVKLSEYCFLTKIIVIKPYFVIHNATNYQLSFMEECSEMDLWCDIASNEFIPFYPNTESMRMFIKEKDAKITSHHFAINCHHSTVLRMDSLQALTVTVNVFEDDSTIIKINNYSKGDIPVRVENYCEDVFLKINQKQMGQVTLLSPFQSVNYTWDDPCAERVLMWNLYNRKATGFLAQIDKDGFGQELVAFQTVKQYSVPSKRKPSSRKKSPTHRLVSRRKSVPLQSISSDSDDSDVEHCEKVQKRKLRKDRVSVYWVSFIDPEDNQRVLLFTQDERIAVEARKNIAGQLAKWELFITLNSGFGLSLINQKYQEIAYLSSYCGPAAWEIEMSHKWKPLNVELSAWLEDQWSHEAKIAKLKTYIEVDLTPSKMMLTKPFYGKLRRIFNPSVSIQLRKSTNQLYLNAKLYRLQIDNQLENCVFPIVLHAKAQSKLGYVKPFIELSMFLFHETTDSKKSSRNQVFVVNLSTIFTNIVFQEKVKTVLQ</sequence>
<proteinExistence type="predicted"/>
<reference evidence="4 5" key="1">
    <citation type="journal article" date="2018" name="Gigascience">
        <title>Genomes of trombidid mites reveal novel predicted allergens and laterally-transferred genes associated with secondary metabolism.</title>
        <authorList>
            <person name="Dong X."/>
            <person name="Chaisiri K."/>
            <person name="Xia D."/>
            <person name="Armstrong S.D."/>
            <person name="Fang Y."/>
            <person name="Donnelly M.J."/>
            <person name="Kadowaki T."/>
            <person name="McGarry J.W."/>
            <person name="Darby A.C."/>
            <person name="Makepeace B.L."/>
        </authorList>
    </citation>
    <scope>NUCLEOTIDE SEQUENCE [LARGE SCALE GENOMIC DNA]</scope>
    <source>
        <strain evidence="4">UoL-UT</strain>
    </source>
</reference>
<dbReference type="Pfam" id="PF25033">
    <property type="entry name" value="VPS13_M"/>
    <property type="match status" value="1"/>
</dbReference>
<keyword evidence="1" id="KW-0863">Zinc-finger</keyword>
<comment type="caution">
    <text evidence="4">The sequence shown here is derived from an EMBL/GenBank/DDBJ whole genome shotgun (WGS) entry which is preliminary data.</text>
</comment>
<dbReference type="GO" id="GO:0006623">
    <property type="term" value="P:protein targeting to vacuole"/>
    <property type="evidence" value="ECO:0007669"/>
    <property type="project" value="TreeGrafter"/>
</dbReference>
<dbReference type="GO" id="GO:0045053">
    <property type="term" value="P:protein retention in Golgi apparatus"/>
    <property type="evidence" value="ECO:0007669"/>
    <property type="project" value="TreeGrafter"/>
</dbReference>